<keyword evidence="1" id="KW-0812">Transmembrane</keyword>
<dbReference type="InterPro" id="IPR010828">
    <property type="entry name" value="Atf2/Sli1-like"/>
</dbReference>
<name>A0AAW0XT08_CHEQU</name>
<dbReference type="Gene3D" id="3.30.559.30">
    <property type="entry name" value="Nonribosomal peptide synthetase, condensation domain"/>
    <property type="match status" value="1"/>
</dbReference>
<evidence type="ECO:0008006" key="4">
    <source>
        <dbReference type="Google" id="ProtNLM"/>
    </source>
</evidence>
<proteinExistence type="predicted"/>
<organism evidence="2 3">
    <name type="scientific">Cherax quadricarinatus</name>
    <name type="common">Australian red claw crayfish</name>
    <dbReference type="NCBI Taxonomy" id="27406"/>
    <lineage>
        <taxon>Eukaryota</taxon>
        <taxon>Metazoa</taxon>
        <taxon>Ecdysozoa</taxon>
        <taxon>Arthropoda</taxon>
        <taxon>Crustacea</taxon>
        <taxon>Multicrustacea</taxon>
        <taxon>Malacostraca</taxon>
        <taxon>Eumalacostraca</taxon>
        <taxon>Eucarida</taxon>
        <taxon>Decapoda</taxon>
        <taxon>Pleocyemata</taxon>
        <taxon>Astacidea</taxon>
        <taxon>Parastacoidea</taxon>
        <taxon>Parastacidae</taxon>
        <taxon>Cherax</taxon>
    </lineage>
</organism>
<dbReference type="InterPro" id="IPR052058">
    <property type="entry name" value="Alcohol_O-acetyltransferase"/>
</dbReference>
<evidence type="ECO:0000256" key="1">
    <source>
        <dbReference type="SAM" id="Phobius"/>
    </source>
</evidence>
<accession>A0AAW0XT08</accession>
<dbReference type="SUPFAM" id="SSF52777">
    <property type="entry name" value="CoA-dependent acyltransferases"/>
    <property type="match status" value="2"/>
</dbReference>
<gene>
    <name evidence="2" type="ORF">OTU49_001444</name>
</gene>
<dbReference type="AlphaFoldDB" id="A0AAW0XT08"/>
<dbReference type="Pfam" id="PF07247">
    <property type="entry name" value="AATase"/>
    <property type="match status" value="1"/>
</dbReference>
<keyword evidence="3" id="KW-1185">Reference proteome</keyword>
<dbReference type="EMBL" id="JARKIK010000026">
    <property type="protein sequence ID" value="KAK8742951.1"/>
    <property type="molecule type" value="Genomic_DNA"/>
</dbReference>
<keyword evidence="1" id="KW-0472">Membrane</keyword>
<evidence type="ECO:0000313" key="2">
    <source>
        <dbReference type="EMBL" id="KAK8742951.1"/>
    </source>
</evidence>
<feature type="transmembrane region" description="Helical" evidence="1">
    <location>
        <begin position="42"/>
        <end position="63"/>
    </location>
</feature>
<dbReference type="Gene3D" id="3.30.559.10">
    <property type="entry name" value="Chloramphenicol acetyltransferase-like domain"/>
    <property type="match status" value="1"/>
</dbReference>
<dbReference type="PANTHER" id="PTHR28037">
    <property type="entry name" value="ALCOHOL O-ACETYLTRANSFERASE 1-RELATED"/>
    <property type="match status" value="1"/>
</dbReference>
<evidence type="ECO:0000313" key="3">
    <source>
        <dbReference type="Proteomes" id="UP001445076"/>
    </source>
</evidence>
<comment type="caution">
    <text evidence="2">The sequence shown here is derived from an EMBL/GenBank/DDBJ whole genome shotgun (WGS) entry which is preliminary data.</text>
</comment>
<reference evidence="2 3" key="1">
    <citation type="journal article" date="2024" name="BMC Genomics">
        <title>Genome assembly of redclaw crayfish (Cherax quadricarinatus) provides insights into its immune adaptation and hypoxia tolerance.</title>
        <authorList>
            <person name="Liu Z."/>
            <person name="Zheng J."/>
            <person name="Li H."/>
            <person name="Fang K."/>
            <person name="Wang S."/>
            <person name="He J."/>
            <person name="Zhou D."/>
            <person name="Weng S."/>
            <person name="Chi M."/>
            <person name="Gu Z."/>
            <person name="He J."/>
            <person name="Li F."/>
            <person name="Wang M."/>
        </authorList>
    </citation>
    <scope>NUCLEOTIDE SEQUENCE [LARGE SCALE GENOMIC DNA]</scope>
    <source>
        <strain evidence="2">ZL_2023a</strain>
    </source>
</reference>
<dbReference type="InterPro" id="IPR023213">
    <property type="entry name" value="CAT-like_dom_sf"/>
</dbReference>
<dbReference type="Proteomes" id="UP001445076">
    <property type="component" value="Unassembled WGS sequence"/>
</dbReference>
<sequence length="540" mass="60803">MKSEEKDSTLLLSSQSDNIYIFPDAHETHSFLFNVYVNPTKILLFLGGNILCLLVAICFLAVYRSAKGGRQNGEEEETEPRKILTPPGGWLRPVSNTEMFAASAAFLGTGSTATVLWLSSLQSIRPEDVKQALSIIAQRIHVLQLCVAWRWFRPWLRRMKNVVVDFSVDTGDAMSVYYQQMRTPYNISQGPLWRARLVPQPQAAAGSHQAVLVLAIHHVITDGFTNMIISRDFMEVLNAIMTGRSYNTPTRYNIPAITNDLLSMRNYIYCFKEVLLTTYKSIARMFIFSHPETKVAFTKVLYKDFSAETTQELLRHCKEANVSIHSSIVAAAYLALLRTAQKHLKVKKDSLSITYDDSVNMRRFFPSIYKDSVGFHVSFCRLEHTVCSSDAESKKNFWKLARSIHCGLHHFLDANKAPLLASPVSWILAVLEQANYVLTRLGYKNAIITNMTISNMGNLKHLLPGQYGDGPVAISSLLRSVACEFLGCPFLLNFHTLDGRFSISLDCYINNVAEDFANNFFSYLTNYVADISQCGTISCL</sequence>
<dbReference type="PANTHER" id="PTHR28037:SF1">
    <property type="entry name" value="ALCOHOL O-ACETYLTRANSFERASE 1-RELATED"/>
    <property type="match status" value="1"/>
</dbReference>
<keyword evidence="1" id="KW-1133">Transmembrane helix</keyword>
<protein>
    <recommendedName>
        <fullName evidence="4">Condensation domain-containing protein</fullName>
    </recommendedName>
</protein>